<dbReference type="InterPro" id="IPR020094">
    <property type="entry name" value="TruA/RsuA/RluB/E/F_N"/>
</dbReference>
<evidence type="ECO:0000313" key="5">
    <source>
        <dbReference type="EMBL" id="KAA2216938.1"/>
    </source>
</evidence>
<dbReference type="SUPFAM" id="SSF55120">
    <property type="entry name" value="Pseudouridine synthase"/>
    <property type="match status" value="1"/>
</dbReference>
<sequence>MDVHSHFKMYKPVGFLSQMTSGEARQIRNKRFLTELYDFPEGTMPIGRLDEKSEGLLLLTTHGKLADTINSGAIEKEYWAQLDGSIDSLSIKKLKAGVTIGLFGKSYTTKPCRVEKLEEAPTLPDADPKLRIRLHRPTSWIKIILTEGKFRQIRKMTAAVGYPTVRLIRVRVGSILLEGMQEGSVETIADLSAQLLRGKP</sequence>
<dbReference type="Pfam" id="PF00849">
    <property type="entry name" value="PseudoU_synth_2"/>
    <property type="match status" value="1"/>
</dbReference>
<evidence type="ECO:0000256" key="1">
    <source>
        <dbReference type="ARBA" id="ARBA00008348"/>
    </source>
</evidence>
<dbReference type="GO" id="GO:0009982">
    <property type="term" value="F:pseudouridine synthase activity"/>
    <property type="evidence" value="ECO:0007669"/>
    <property type="project" value="InterPro"/>
</dbReference>
<dbReference type="InterPro" id="IPR000748">
    <property type="entry name" value="PsdUridine_synth_RsuA/RluB/E/F"/>
</dbReference>
<dbReference type="PANTHER" id="PTHR47683">
    <property type="entry name" value="PSEUDOURIDINE SYNTHASE FAMILY PROTEIN-RELATED"/>
    <property type="match status" value="1"/>
</dbReference>
<accession>A0A5B2TSP8</accession>
<feature type="domain" description="Pseudouridine synthase RsuA/RluA-like" evidence="4">
    <location>
        <begin position="9"/>
        <end position="159"/>
    </location>
</feature>
<dbReference type="GO" id="GO:0003723">
    <property type="term" value="F:RNA binding"/>
    <property type="evidence" value="ECO:0007669"/>
    <property type="project" value="InterPro"/>
</dbReference>
<comment type="similarity">
    <text evidence="1 3">Belongs to the pseudouridine synthase RsuA family.</text>
</comment>
<dbReference type="NCBIfam" id="TIGR00093">
    <property type="entry name" value="pseudouridine synthase"/>
    <property type="match status" value="1"/>
</dbReference>
<dbReference type="GO" id="GO:0140098">
    <property type="term" value="F:catalytic activity, acting on RNA"/>
    <property type="evidence" value="ECO:0007669"/>
    <property type="project" value="UniProtKB-ARBA"/>
</dbReference>
<keyword evidence="2 3" id="KW-0413">Isomerase</keyword>
<name>A0A5B2TSP8_9FLAO</name>
<gene>
    <name evidence="5" type="ORF">F0361_13195</name>
</gene>
<evidence type="ECO:0000256" key="2">
    <source>
        <dbReference type="ARBA" id="ARBA00023235"/>
    </source>
</evidence>
<dbReference type="AlphaFoldDB" id="A0A5B2TSP8"/>
<dbReference type="InterPro" id="IPR042092">
    <property type="entry name" value="PsdUridine_s_RsuA/RluB/E/F_cat"/>
</dbReference>
<dbReference type="GO" id="GO:0006364">
    <property type="term" value="P:rRNA processing"/>
    <property type="evidence" value="ECO:0007669"/>
    <property type="project" value="UniProtKB-ARBA"/>
</dbReference>
<dbReference type="GO" id="GO:0001522">
    <property type="term" value="P:pseudouridine synthesis"/>
    <property type="evidence" value="ECO:0007669"/>
    <property type="project" value="InterPro"/>
</dbReference>
<dbReference type="Gene3D" id="3.30.70.580">
    <property type="entry name" value="Pseudouridine synthase I, catalytic domain, N-terminal subdomain"/>
    <property type="match status" value="1"/>
</dbReference>
<dbReference type="InterPro" id="IPR006145">
    <property type="entry name" value="PsdUridine_synth_RsuA/RluA"/>
</dbReference>
<dbReference type="Proteomes" id="UP000323188">
    <property type="component" value="Unassembled WGS sequence"/>
</dbReference>
<dbReference type="PROSITE" id="PS01149">
    <property type="entry name" value="PSI_RSU"/>
    <property type="match status" value="1"/>
</dbReference>
<protein>
    <recommendedName>
        <fullName evidence="3">Pseudouridine synthase</fullName>
        <ecNumber evidence="3">5.4.99.-</ecNumber>
    </recommendedName>
</protein>
<dbReference type="EC" id="5.4.99.-" evidence="3"/>
<dbReference type="InterPro" id="IPR050343">
    <property type="entry name" value="RsuA_PseudoU_synthase"/>
</dbReference>
<evidence type="ECO:0000259" key="4">
    <source>
        <dbReference type="Pfam" id="PF00849"/>
    </source>
</evidence>
<dbReference type="RefSeq" id="WP_154919149.1">
    <property type="nucleotide sequence ID" value="NZ_VUOE01000002.1"/>
</dbReference>
<evidence type="ECO:0000313" key="6">
    <source>
        <dbReference type="Proteomes" id="UP000323188"/>
    </source>
</evidence>
<dbReference type="PANTHER" id="PTHR47683:SF2">
    <property type="entry name" value="RNA-BINDING S4 DOMAIN-CONTAINING PROTEIN"/>
    <property type="match status" value="1"/>
</dbReference>
<comment type="caution">
    <text evidence="5">The sequence shown here is derived from an EMBL/GenBank/DDBJ whole genome shotgun (WGS) entry which is preliminary data.</text>
</comment>
<proteinExistence type="inferred from homology"/>
<dbReference type="EMBL" id="VUOE01000002">
    <property type="protein sequence ID" value="KAA2216938.1"/>
    <property type="molecule type" value="Genomic_DNA"/>
</dbReference>
<organism evidence="5 6">
    <name type="scientific">Maribacter flavus</name>
    <dbReference type="NCBI Taxonomy" id="1658664"/>
    <lineage>
        <taxon>Bacteria</taxon>
        <taxon>Pseudomonadati</taxon>
        <taxon>Bacteroidota</taxon>
        <taxon>Flavobacteriia</taxon>
        <taxon>Flavobacteriales</taxon>
        <taxon>Flavobacteriaceae</taxon>
        <taxon>Maribacter</taxon>
    </lineage>
</organism>
<dbReference type="InterPro" id="IPR020103">
    <property type="entry name" value="PsdUridine_synth_cat_dom_sf"/>
</dbReference>
<reference evidence="5 6" key="1">
    <citation type="submission" date="2019-09" db="EMBL/GenBank/DDBJ databases">
        <authorList>
            <person name="Khan S.A."/>
            <person name="Jeon C.O."/>
            <person name="Chun B.H."/>
            <person name="Jeong S.E."/>
        </authorList>
    </citation>
    <scope>NUCLEOTIDE SEQUENCE [LARGE SCALE GENOMIC DNA]</scope>
    <source>
        <strain evidence="5 6">KCTC 42508</strain>
    </source>
</reference>
<dbReference type="InterPro" id="IPR018496">
    <property type="entry name" value="PsdUridine_synth_RsuA/RluB_CS"/>
</dbReference>
<dbReference type="Gene3D" id="3.30.70.1560">
    <property type="entry name" value="Alpha-L RNA-binding motif"/>
    <property type="match status" value="1"/>
</dbReference>
<evidence type="ECO:0000256" key="3">
    <source>
        <dbReference type="RuleBase" id="RU003887"/>
    </source>
</evidence>